<accession>A0ABW4XLB9</accession>
<dbReference type="Proteomes" id="UP001597380">
    <property type="component" value="Unassembled WGS sequence"/>
</dbReference>
<comment type="pathway">
    <text evidence="3 11">Glycan biosynthesis; glycogen biosynthesis.</text>
</comment>
<gene>
    <name evidence="11 14" type="primary">glgA</name>
    <name evidence="14" type="ORF">ACFSJ3_10185</name>
</gene>
<dbReference type="SUPFAM" id="SSF53756">
    <property type="entry name" value="UDP-Glycosyltransferase/glycogen phosphorylase"/>
    <property type="match status" value="1"/>
</dbReference>
<keyword evidence="15" id="KW-1185">Reference proteome</keyword>
<comment type="caution">
    <text evidence="14">The sequence shown here is derived from an EMBL/GenBank/DDBJ whole genome shotgun (WGS) entry which is preliminary data.</text>
</comment>
<evidence type="ECO:0000256" key="10">
    <source>
        <dbReference type="ARBA" id="ARBA00031722"/>
    </source>
</evidence>
<dbReference type="GO" id="GO:0009011">
    <property type="term" value="F:alpha-1,4-glucan glucosyltransferase (ADP-glucose donor) activity"/>
    <property type="evidence" value="ECO:0007669"/>
    <property type="project" value="UniProtKB-EC"/>
</dbReference>
<dbReference type="Pfam" id="PF00534">
    <property type="entry name" value="Glycos_transf_1"/>
    <property type="match status" value="1"/>
</dbReference>
<evidence type="ECO:0000256" key="8">
    <source>
        <dbReference type="ARBA" id="ARBA00022679"/>
    </source>
</evidence>
<dbReference type="HAMAP" id="MF_00484">
    <property type="entry name" value="Glycogen_synth"/>
    <property type="match status" value="1"/>
</dbReference>
<feature type="binding site" evidence="11">
    <location>
        <position position="20"/>
    </location>
    <ligand>
        <name>ADP-alpha-D-glucose</name>
        <dbReference type="ChEBI" id="CHEBI:57498"/>
    </ligand>
</feature>
<sequence length="495" mass="56104">MDSDKLKILFLATEVEDLAKTGGLADVAKALPQALRRLGHDVRIVCPFYPQVQERLEEKNHLHSELSLQLDSLQYLYNIHLLQLGNVPVYSVDYPPYFSRQGLYDNGYHPYPDNGERFAFFSMAALQIAQSLDFAPDIIHCNDWHTAMTPFFLRTQLSENRFFDSTRTLLTLHNAAYQGVFDLASIPFHRRFENRLSCEQMEDGNRINFLKCGLTSADKINAVSPSYAAELMTPLGSHHMLPLFQQRHSDFSGILNGCNYDDWNPSTDPLLPRTYDQHHLEGKADCKAHLQQYLGLKESPDTPLFGMVSRLTVQKGFELLLPALERFLYNDVQVVIIGSGDPEIAERLKAMEEKYAGRLIFREGYTSKIAHWVQAGADFFLMPSLFEPCGLTQMYSLAYGTPPIVRGVGGLKDTVKPVKDIRDVDRATGFVFSQPEPTALLDVMCNALALYREHSDSYAKLQQNGMATRFCWDDAAVKYEQLYKSALNTEITANQ</sequence>
<keyword evidence="8 11" id="KW-0808">Transferase</keyword>
<protein>
    <recommendedName>
        <fullName evidence="6 11">Glycogen synthase</fullName>
        <ecNumber evidence="5 11">2.4.1.21</ecNumber>
    </recommendedName>
    <alternativeName>
        <fullName evidence="10 11">Starch [bacterial glycogen] synthase</fullName>
    </alternativeName>
</protein>
<evidence type="ECO:0000313" key="15">
    <source>
        <dbReference type="Proteomes" id="UP001597380"/>
    </source>
</evidence>
<dbReference type="InterPro" id="IPR001296">
    <property type="entry name" value="Glyco_trans_1"/>
</dbReference>
<dbReference type="InterPro" id="IPR013534">
    <property type="entry name" value="Starch_synth_cat_dom"/>
</dbReference>
<feature type="domain" description="Glycosyl transferase family 1" evidence="12">
    <location>
        <begin position="299"/>
        <end position="451"/>
    </location>
</feature>
<dbReference type="NCBIfam" id="TIGR02095">
    <property type="entry name" value="glgA"/>
    <property type="match status" value="1"/>
</dbReference>
<organism evidence="14 15">
    <name type="scientific">Corallincola platygyrae</name>
    <dbReference type="NCBI Taxonomy" id="1193278"/>
    <lineage>
        <taxon>Bacteria</taxon>
        <taxon>Pseudomonadati</taxon>
        <taxon>Pseudomonadota</taxon>
        <taxon>Gammaproteobacteria</taxon>
        <taxon>Alteromonadales</taxon>
        <taxon>Psychromonadaceae</taxon>
        <taxon>Corallincola</taxon>
    </lineage>
</organism>
<keyword evidence="9 11" id="KW-0320">Glycogen biosynthesis</keyword>
<dbReference type="EC" id="2.4.1.21" evidence="5 11"/>
<evidence type="ECO:0000256" key="2">
    <source>
        <dbReference type="ARBA" id="ARBA00002764"/>
    </source>
</evidence>
<evidence type="ECO:0000256" key="6">
    <source>
        <dbReference type="ARBA" id="ARBA00019935"/>
    </source>
</evidence>
<evidence type="ECO:0000256" key="4">
    <source>
        <dbReference type="ARBA" id="ARBA00010281"/>
    </source>
</evidence>
<name>A0ABW4XLB9_9GAMM</name>
<dbReference type="CDD" id="cd03791">
    <property type="entry name" value="GT5_Glycogen_synthase_DULL1-like"/>
    <property type="match status" value="1"/>
</dbReference>
<dbReference type="NCBIfam" id="NF001903">
    <property type="entry name" value="PRK00654.2-2"/>
    <property type="match status" value="1"/>
</dbReference>
<evidence type="ECO:0000256" key="3">
    <source>
        <dbReference type="ARBA" id="ARBA00004964"/>
    </source>
</evidence>
<evidence type="ECO:0000256" key="1">
    <source>
        <dbReference type="ARBA" id="ARBA00001478"/>
    </source>
</evidence>
<proteinExistence type="inferred from homology"/>
<dbReference type="InterPro" id="IPR011835">
    <property type="entry name" value="GS/SS"/>
</dbReference>
<evidence type="ECO:0000313" key="14">
    <source>
        <dbReference type="EMBL" id="MFD2096352.1"/>
    </source>
</evidence>
<feature type="domain" description="Starch synthase catalytic" evidence="13">
    <location>
        <begin position="7"/>
        <end position="241"/>
    </location>
</feature>
<dbReference type="Pfam" id="PF08323">
    <property type="entry name" value="Glyco_transf_5"/>
    <property type="match status" value="1"/>
</dbReference>
<dbReference type="EMBL" id="JBHUHT010000012">
    <property type="protein sequence ID" value="MFD2096352.1"/>
    <property type="molecule type" value="Genomic_DNA"/>
</dbReference>
<dbReference type="RefSeq" id="WP_345339264.1">
    <property type="nucleotide sequence ID" value="NZ_BAABLI010000008.1"/>
</dbReference>
<evidence type="ECO:0000256" key="7">
    <source>
        <dbReference type="ARBA" id="ARBA00022676"/>
    </source>
</evidence>
<evidence type="ECO:0000256" key="5">
    <source>
        <dbReference type="ARBA" id="ARBA00012588"/>
    </source>
</evidence>
<evidence type="ECO:0000256" key="11">
    <source>
        <dbReference type="HAMAP-Rule" id="MF_00484"/>
    </source>
</evidence>
<evidence type="ECO:0000259" key="12">
    <source>
        <dbReference type="Pfam" id="PF00534"/>
    </source>
</evidence>
<evidence type="ECO:0000256" key="9">
    <source>
        <dbReference type="ARBA" id="ARBA00023056"/>
    </source>
</evidence>
<dbReference type="PANTHER" id="PTHR45825">
    <property type="entry name" value="GRANULE-BOUND STARCH SYNTHASE 1, CHLOROPLASTIC/AMYLOPLASTIC"/>
    <property type="match status" value="1"/>
</dbReference>
<dbReference type="PANTHER" id="PTHR45825:SF11">
    <property type="entry name" value="ALPHA AMYLASE DOMAIN-CONTAINING PROTEIN"/>
    <property type="match status" value="1"/>
</dbReference>
<reference evidence="15" key="1">
    <citation type="journal article" date="2019" name="Int. J. Syst. Evol. Microbiol.">
        <title>The Global Catalogue of Microorganisms (GCM) 10K type strain sequencing project: providing services to taxonomists for standard genome sequencing and annotation.</title>
        <authorList>
            <consortium name="The Broad Institute Genomics Platform"/>
            <consortium name="The Broad Institute Genome Sequencing Center for Infectious Disease"/>
            <person name="Wu L."/>
            <person name="Ma J."/>
        </authorList>
    </citation>
    <scope>NUCLEOTIDE SEQUENCE [LARGE SCALE GENOMIC DNA]</scope>
    <source>
        <strain evidence="15">CGMCC 1.10992</strain>
    </source>
</reference>
<dbReference type="Gene3D" id="3.40.50.2000">
    <property type="entry name" value="Glycogen Phosphorylase B"/>
    <property type="match status" value="2"/>
</dbReference>
<comment type="similarity">
    <text evidence="4 11">Belongs to the glycosyltransferase 1 family. Bacterial/plant glycogen synthase subfamily.</text>
</comment>
<comment type="function">
    <text evidence="2 11">Synthesizes alpha-1,4-glucan chains using ADP-glucose.</text>
</comment>
<evidence type="ECO:0000259" key="13">
    <source>
        <dbReference type="Pfam" id="PF08323"/>
    </source>
</evidence>
<comment type="catalytic activity">
    <reaction evidence="1 11">
        <text>[(1-&gt;4)-alpha-D-glucosyl](n) + ADP-alpha-D-glucose = [(1-&gt;4)-alpha-D-glucosyl](n+1) + ADP + H(+)</text>
        <dbReference type="Rhea" id="RHEA:18189"/>
        <dbReference type="Rhea" id="RHEA-COMP:9584"/>
        <dbReference type="Rhea" id="RHEA-COMP:9587"/>
        <dbReference type="ChEBI" id="CHEBI:15378"/>
        <dbReference type="ChEBI" id="CHEBI:15444"/>
        <dbReference type="ChEBI" id="CHEBI:57498"/>
        <dbReference type="ChEBI" id="CHEBI:456216"/>
        <dbReference type="EC" id="2.4.1.21"/>
    </reaction>
</comment>
<keyword evidence="7 11" id="KW-0328">Glycosyltransferase</keyword>